<feature type="domain" description="Tyr recombinase" evidence="3">
    <location>
        <begin position="227"/>
        <end position="398"/>
    </location>
</feature>
<dbReference type="SUPFAM" id="SSF56349">
    <property type="entry name" value="DNA breaking-rejoining enzymes"/>
    <property type="match status" value="1"/>
</dbReference>
<evidence type="ECO:0000256" key="2">
    <source>
        <dbReference type="ARBA" id="ARBA00023172"/>
    </source>
</evidence>
<evidence type="ECO:0000256" key="1">
    <source>
        <dbReference type="ARBA" id="ARBA00023125"/>
    </source>
</evidence>
<evidence type="ECO:0000313" key="4">
    <source>
        <dbReference type="EMBL" id="GHO55950.1"/>
    </source>
</evidence>
<reference evidence="4 5" key="1">
    <citation type="journal article" date="2021" name="Int. J. Syst. Evol. Microbiol.">
        <title>Reticulibacter mediterranei gen. nov., sp. nov., within the new family Reticulibacteraceae fam. nov., and Ktedonospora formicarum gen. nov., sp. nov., Ktedonobacter robiniae sp. nov., Dictyobacter formicarum sp. nov. and Dictyobacter arantiisoli sp. nov., belonging to the class Ktedonobacteria.</title>
        <authorList>
            <person name="Yabe S."/>
            <person name="Zheng Y."/>
            <person name="Wang C.M."/>
            <person name="Sakai Y."/>
            <person name="Abe K."/>
            <person name="Yokota A."/>
            <person name="Donadio S."/>
            <person name="Cavaletti L."/>
            <person name="Monciardini P."/>
        </authorList>
    </citation>
    <scope>NUCLEOTIDE SEQUENCE [LARGE SCALE GENOMIC DNA]</scope>
    <source>
        <strain evidence="4 5">SOSP1-30</strain>
    </source>
</reference>
<dbReference type="InterPro" id="IPR011010">
    <property type="entry name" value="DNA_brk_join_enz"/>
</dbReference>
<keyword evidence="1" id="KW-0238">DNA-binding</keyword>
<proteinExistence type="predicted"/>
<name>A0ABQ3UTH7_9CHLR</name>
<evidence type="ECO:0000313" key="5">
    <source>
        <dbReference type="Proteomes" id="UP000654345"/>
    </source>
</evidence>
<dbReference type="InterPro" id="IPR013762">
    <property type="entry name" value="Integrase-like_cat_sf"/>
</dbReference>
<keyword evidence="5" id="KW-1185">Reference proteome</keyword>
<organism evidence="4 5">
    <name type="scientific">Ktedonobacter robiniae</name>
    <dbReference type="NCBI Taxonomy" id="2778365"/>
    <lineage>
        <taxon>Bacteria</taxon>
        <taxon>Bacillati</taxon>
        <taxon>Chloroflexota</taxon>
        <taxon>Ktedonobacteria</taxon>
        <taxon>Ktedonobacterales</taxon>
        <taxon>Ktedonobacteraceae</taxon>
        <taxon>Ktedonobacter</taxon>
    </lineage>
</organism>
<keyword evidence="2" id="KW-0233">DNA recombination</keyword>
<dbReference type="InterPro" id="IPR010998">
    <property type="entry name" value="Integrase_recombinase_N"/>
</dbReference>
<sequence length="398" mass="44774">MLSPSIYPAILALHVQQIEPGSLSAPYEKTTRVLCRLVHGSHLLWEAGVSTTQGTKEITEPLFTVFSLLCRGNPVQADGFAITERNDRPCRSTTSFHAKKSVPAMGKRPGLLYEAQQRLDSLMALGQSRAHAKAQARVLGTYHWPFSDGKIHAYTTRTTYQNIVMRFLCWCRATHGTKRLHEIDQRADALVSAYLQLHVQEGYSPWTLATTRSALRLFFGSPTLASEVPLPARHREAIRRSRTPSSHQKRPRYMSPEAWQDLLAFLGATGLRRHEARALRVGQIERLPDGQVMLAHVHGKGGKIRQVPVLPGQETTVLRLVEGRRGEEKVFPRLPKHLDIHAYRRAYAQALYQSLSGRPLPLPQGRLPRGILDEEAVLIVSRALGHNRRDVVLTSYLR</sequence>
<comment type="caution">
    <text evidence="4">The sequence shown here is derived from an EMBL/GenBank/DDBJ whole genome shotgun (WGS) entry which is preliminary data.</text>
</comment>
<dbReference type="EMBL" id="BNJG01000002">
    <property type="protein sequence ID" value="GHO55950.1"/>
    <property type="molecule type" value="Genomic_DNA"/>
</dbReference>
<dbReference type="PROSITE" id="PS51898">
    <property type="entry name" value="TYR_RECOMBINASE"/>
    <property type="match status" value="1"/>
</dbReference>
<dbReference type="Gene3D" id="1.10.150.130">
    <property type="match status" value="1"/>
</dbReference>
<dbReference type="Proteomes" id="UP000654345">
    <property type="component" value="Unassembled WGS sequence"/>
</dbReference>
<protein>
    <recommendedName>
        <fullName evidence="3">Tyr recombinase domain-containing protein</fullName>
    </recommendedName>
</protein>
<dbReference type="Gene3D" id="1.10.443.10">
    <property type="entry name" value="Intergrase catalytic core"/>
    <property type="match status" value="1"/>
</dbReference>
<gene>
    <name evidence="4" type="ORF">KSB_44250</name>
</gene>
<evidence type="ECO:0000259" key="3">
    <source>
        <dbReference type="PROSITE" id="PS51898"/>
    </source>
</evidence>
<dbReference type="RefSeq" id="WP_236038244.1">
    <property type="nucleotide sequence ID" value="NZ_BNJG01000002.1"/>
</dbReference>
<accession>A0ABQ3UTH7</accession>
<dbReference type="InterPro" id="IPR002104">
    <property type="entry name" value="Integrase_catalytic"/>
</dbReference>